<feature type="transmembrane region" description="Helical" evidence="1">
    <location>
        <begin position="63"/>
        <end position="80"/>
    </location>
</feature>
<keyword evidence="1" id="KW-0812">Transmembrane</keyword>
<keyword evidence="1" id="KW-0472">Membrane</keyword>
<accession>A0AAE4TYW7</accession>
<name>A0AAE4TYW7_9ACTN</name>
<feature type="transmembrane region" description="Helical" evidence="1">
    <location>
        <begin position="36"/>
        <end position="57"/>
    </location>
</feature>
<dbReference type="RefSeq" id="WP_069389371.1">
    <property type="nucleotide sequence ID" value="NZ_JAWLKJ010000001.1"/>
</dbReference>
<evidence type="ECO:0000256" key="1">
    <source>
        <dbReference type="SAM" id="Phobius"/>
    </source>
</evidence>
<comment type="caution">
    <text evidence="2">The sequence shown here is derived from an EMBL/GenBank/DDBJ whole genome shotgun (WGS) entry which is preliminary data.</text>
</comment>
<dbReference type="InterPro" id="IPR024341">
    <property type="entry name" value="DUF2631"/>
</dbReference>
<keyword evidence="1" id="KW-1133">Transmembrane helix</keyword>
<dbReference type="Proteomes" id="UP001185873">
    <property type="component" value="Unassembled WGS sequence"/>
</dbReference>
<sequence length="128" mass="14141">MSADGHHTSKEIVVDGISTRDEPSVEWGWHQHSRKVGLVTGAFFVLFLLAMLFGNHIGRVEDIWLVAVAVFLAIWMFLSLRPKKDDTLKRNRVFEVSSDHYAVVGAAATGHVGAEAARNPQGRAPARH</sequence>
<dbReference type="AlphaFoldDB" id="A0AAE4TYW7"/>
<protein>
    <submittedName>
        <fullName evidence="2">DUF2631 domain-containing protein</fullName>
    </submittedName>
</protein>
<gene>
    <name evidence="2" type="ORF">R3P82_01730</name>
</gene>
<dbReference type="Pfam" id="PF10939">
    <property type="entry name" value="DUF2631"/>
    <property type="match status" value="1"/>
</dbReference>
<evidence type="ECO:0000313" key="3">
    <source>
        <dbReference type="Proteomes" id="UP001185873"/>
    </source>
</evidence>
<organism evidence="2 3">
    <name type="scientific">Dietzia maris</name>
    <dbReference type="NCBI Taxonomy" id="37915"/>
    <lineage>
        <taxon>Bacteria</taxon>
        <taxon>Bacillati</taxon>
        <taxon>Actinomycetota</taxon>
        <taxon>Actinomycetes</taxon>
        <taxon>Mycobacteriales</taxon>
        <taxon>Dietziaceae</taxon>
        <taxon>Dietzia</taxon>
    </lineage>
</organism>
<dbReference type="EMBL" id="JAWLKJ010000001">
    <property type="protein sequence ID" value="MDV6297825.1"/>
    <property type="molecule type" value="Genomic_DNA"/>
</dbReference>
<proteinExistence type="predicted"/>
<evidence type="ECO:0000313" key="2">
    <source>
        <dbReference type="EMBL" id="MDV6297825.1"/>
    </source>
</evidence>
<reference evidence="2" key="1">
    <citation type="submission" date="2023-10" db="EMBL/GenBank/DDBJ databases">
        <title>Development of a sustainable strategy for remediation of hydrocarbon-contaminated territories based on the waste exchange concept.</title>
        <authorList>
            <person name="Krivoruchko A."/>
        </authorList>
    </citation>
    <scope>NUCLEOTIDE SEQUENCE</scope>
    <source>
        <strain evidence="2">IEGM 1175</strain>
    </source>
</reference>